<keyword evidence="7" id="KW-1185">Reference proteome</keyword>
<comment type="subcellular location">
    <subcellularLocation>
        <location evidence="1">Membrane</location>
    </subcellularLocation>
</comment>
<organism evidence="7 10">
    <name type="scientific">Trichobilharzia regenti</name>
    <name type="common">Nasal bird schistosome</name>
    <dbReference type="NCBI Taxonomy" id="157069"/>
    <lineage>
        <taxon>Eukaryota</taxon>
        <taxon>Metazoa</taxon>
        <taxon>Spiralia</taxon>
        <taxon>Lophotrochozoa</taxon>
        <taxon>Platyhelminthes</taxon>
        <taxon>Trematoda</taxon>
        <taxon>Digenea</taxon>
        <taxon>Strigeidida</taxon>
        <taxon>Schistosomatoidea</taxon>
        <taxon>Schistosomatidae</taxon>
        <taxon>Trichobilharzia</taxon>
    </lineage>
</organism>
<dbReference type="InterPro" id="IPR017452">
    <property type="entry name" value="GPCR_Rhodpsn_7TM"/>
</dbReference>
<feature type="transmembrane region" description="Helical" evidence="5">
    <location>
        <begin position="205"/>
        <end position="224"/>
    </location>
</feature>
<dbReference type="Gene3D" id="1.20.1070.10">
    <property type="entry name" value="Rhodopsin 7-helix transmembrane proteins"/>
    <property type="match status" value="1"/>
</dbReference>
<dbReference type="GO" id="GO:0016020">
    <property type="term" value="C:membrane"/>
    <property type="evidence" value="ECO:0007669"/>
    <property type="project" value="UniProtKB-SubCell"/>
</dbReference>
<dbReference type="WBParaSite" id="TREG1_42580.3">
    <property type="protein sequence ID" value="TREG1_42580.3"/>
    <property type="gene ID" value="TREG1_42580"/>
</dbReference>
<evidence type="ECO:0000256" key="4">
    <source>
        <dbReference type="ARBA" id="ARBA00023136"/>
    </source>
</evidence>
<dbReference type="WBParaSite" id="TREG1_42580.2">
    <property type="protein sequence ID" value="TREG1_42580.2"/>
    <property type="gene ID" value="TREG1_42580"/>
</dbReference>
<dbReference type="WBParaSite" id="TREG1_42580.4">
    <property type="protein sequence ID" value="TREG1_42580.4"/>
    <property type="gene ID" value="TREG1_42580"/>
</dbReference>
<evidence type="ECO:0000256" key="1">
    <source>
        <dbReference type="ARBA" id="ARBA00004370"/>
    </source>
</evidence>
<evidence type="ECO:0000313" key="9">
    <source>
        <dbReference type="WBParaSite" id="TREG1_42580.2"/>
    </source>
</evidence>
<sequence length="587" mass="67038">MSRCEKENLFITTHFHEELNNHIFYTLNGPYTEAIVKFAAQLNGFNNTLQQFMFLGGDRFNEQTGIIASSLLERICGPYPSYLSPFADTFEDIVHSYILPVLMVFVIITNFFVCLVLSRPQMRSPVFLLLLIIGIVELTNSFLPLPMYSAQSLYRRTAWWTNLPINNFTVAENALKDTNWQLAPRMYYQTSDSILASEASAWSTVFLPTITHTISVWLTVTLALKRVIYLFIHDLALKLCTLTSTGMTFLVVTCFACVLHWPLLSSRFILFRPIQLRSSFHLRNSSRIHLNNYATEMQIPTRCLSDVLKYIPGIVMKCHLTQPFYMLLYFYTRIVLIHILPCGLLIILTIILLMKMRSIMKLRTRLGLIHKKYPSNTDRAKPVTFCCLSEPRRLSKDFTNQVGGSLTAKNVNNTESIQISGHKTSAVNPQAISRMLVVVLVKFIAMHLPNAFLLTIYVVKSMYKVDHAVQNSTNITRTTTEMASTELLTEVESGFFTPSLVHNYTVNASNYVEYASNSLESSSRTSNSLSENNDLFGNYLGKAVILCNLVILVSYQLNFFIYYAMSTQFKETFHSLCFGKLFKFCKI</sequence>
<feature type="transmembrane region" description="Helical" evidence="5">
    <location>
        <begin position="97"/>
        <end position="118"/>
    </location>
</feature>
<dbReference type="WBParaSite" id="TREG1_42580.1">
    <property type="protein sequence ID" value="TREG1_42580.1"/>
    <property type="gene ID" value="TREG1_42580"/>
</dbReference>
<name>A0AA85JU43_TRIRE</name>
<feature type="transmembrane region" description="Helical" evidence="5">
    <location>
        <begin position="435"/>
        <end position="459"/>
    </location>
</feature>
<evidence type="ECO:0000313" key="7">
    <source>
        <dbReference type="Proteomes" id="UP000050795"/>
    </source>
</evidence>
<feature type="transmembrane region" description="Helical" evidence="5">
    <location>
        <begin position="543"/>
        <end position="565"/>
    </location>
</feature>
<dbReference type="PROSITE" id="PS50262">
    <property type="entry name" value="G_PROTEIN_RECEP_F1_2"/>
    <property type="match status" value="1"/>
</dbReference>
<dbReference type="PANTHER" id="PTHR47023">
    <property type="entry name" value="SEX PEPTIDE RECEPTOR"/>
    <property type="match status" value="1"/>
</dbReference>
<reference evidence="8 9" key="2">
    <citation type="submission" date="2023-11" db="UniProtKB">
        <authorList>
            <consortium name="WormBaseParasite"/>
        </authorList>
    </citation>
    <scope>IDENTIFICATION</scope>
</reference>
<feature type="transmembrane region" description="Helical" evidence="5">
    <location>
        <begin position="125"/>
        <end position="143"/>
    </location>
</feature>
<dbReference type="PANTHER" id="PTHR47023:SF1">
    <property type="entry name" value="SEX PEPTIDE RECEPTOR"/>
    <property type="match status" value="1"/>
</dbReference>
<keyword evidence="2 5" id="KW-0812">Transmembrane</keyword>
<dbReference type="Proteomes" id="UP000050795">
    <property type="component" value="Unassembled WGS sequence"/>
</dbReference>
<keyword evidence="4 5" id="KW-0472">Membrane</keyword>
<dbReference type="SUPFAM" id="SSF81321">
    <property type="entry name" value="Family A G protein-coupled receptor-like"/>
    <property type="match status" value="1"/>
</dbReference>
<accession>A0AA85JU43</accession>
<feature type="domain" description="G-protein coupled receptors family 1 profile" evidence="6">
    <location>
        <begin position="109"/>
        <end position="501"/>
    </location>
</feature>
<dbReference type="InterPro" id="IPR053071">
    <property type="entry name" value="GPCR1-related_rcpt"/>
</dbReference>
<protein>
    <submittedName>
        <fullName evidence="8 9">G_PROTEIN_RECEP_F1_2 domain-containing protein</fullName>
    </submittedName>
</protein>
<feature type="transmembrane region" description="Helical" evidence="5">
    <location>
        <begin position="236"/>
        <end position="261"/>
    </location>
</feature>
<evidence type="ECO:0000256" key="3">
    <source>
        <dbReference type="ARBA" id="ARBA00022989"/>
    </source>
</evidence>
<reference evidence="7" key="1">
    <citation type="submission" date="2022-06" db="EMBL/GenBank/DDBJ databases">
        <authorList>
            <person name="Berger JAMES D."/>
            <person name="Berger JAMES D."/>
        </authorList>
    </citation>
    <scope>NUCLEOTIDE SEQUENCE [LARGE SCALE GENOMIC DNA]</scope>
</reference>
<evidence type="ECO:0000313" key="8">
    <source>
        <dbReference type="WBParaSite" id="TREG1_42580.1"/>
    </source>
</evidence>
<keyword evidence="3 5" id="KW-1133">Transmembrane helix</keyword>
<evidence type="ECO:0000313" key="10">
    <source>
        <dbReference type="WBParaSite" id="TREG1_42580.4"/>
    </source>
</evidence>
<evidence type="ECO:0000259" key="6">
    <source>
        <dbReference type="PROSITE" id="PS50262"/>
    </source>
</evidence>
<feature type="transmembrane region" description="Helical" evidence="5">
    <location>
        <begin position="330"/>
        <end position="353"/>
    </location>
</feature>
<evidence type="ECO:0000256" key="2">
    <source>
        <dbReference type="ARBA" id="ARBA00022692"/>
    </source>
</evidence>
<evidence type="ECO:0000256" key="5">
    <source>
        <dbReference type="SAM" id="Phobius"/>
    </source>
</evidence>
<dbReference type="AlphaFoldDB" id="A0AA85JU43"/>
<proteinExistence type="predicted"/>